<gene>
    <name evidence="4" type="ORF">VNI00_014473</name>
</gene>
<feature type="domain" description="Pleurotolysin B C-terminal" evidence="2">
    <location>
        <begin position="324"/>
        <end position="504"/>
    </location>
</feature>
<dbReference type="InterPro" id="IPR054586">
    <property type="entry name" value="MACPF_1_fungal"/>
</dbReference>
<feature type="compositionally biased region" description="Basic and acidic residues" evidence="1">
    <location>
        <begin position="1"/>
        <end position="12"/>
    </location>
</feature>
<feature type="domain" description="MACPF-like" evidence="3">
    <location>
        <begin position="51"/>
        <end position="318"/>
    </location>
</feature>
<comment type="caution">
    <text evidence="4">The sequence shown here is derived from an EMBL/GenBank/DDBJ whole genome shotgun (WGS) entry which is preliminary data.</text>
</comment>
<keyword evidence="5" id="KW-1185">Reference proteome</keyword>
<dbReference type="AlphaFoldDB" id="A0AAW0BTM5"/>
<evidence type="ECO:0000259" key="3">
    <source>
        <dbReference type="Pfam" id="PF22693"/>
    </source>
</evidence>
<evidence type="ECO:0000313" key="4">
    <source>
        <dbReference type="EMBL" id="KAK7029596.1"/>
    </source>
</evidence>
<dbReference type="Proteomes" id="UP001383192">
    <property type="component" value="Unassembled WGS sequence"/>
</dbReference>
<name>A0AAW0BTM5_9AGAR</name>
<dbReference type="InterPro" id="IPR040971">
    <property type="entry name" value="PlyB_C"/>
</dbReference>
<feature type="region of interest" description="Disordered" evidence="1">
    <location>
        <begin position="1"/>
        <end position="26"/>
    </location>
</feature>
<evidence type="ECO:0000256" key="1">
    <source>
        <dbReference type="SAM" id="MobiDB-lite"/>
    </source>
</evidence>
<organism evidence="4 5">
    <name type="scientific">Paramarasmius palmivorus</name>
    <dbReference type="NCBI Taxonomy" id="297713"/>
    <lineage>
        <taxon>Eukaryota</taxon>
        <taxon>Fungi</taxon>
        <taxon>Dikarya</taxon>
        <taxon>Basidiomycota</taxon>
        <taxon>Agaricomycotina</taxon>
        <taxon>Agaricomycetes</taxon>
        <taxon>Agaricomycetidae</taxon>
        <taxon>Agaricales</taxon>
        <taxon>Marasmiineae</taxon>
        <taxon>Marasmiaceae</taxon>
        <taxon>Paramarasmius</taxon>
    </lineage>
</organism>
<evidence type="ECO:0008006" key="6">
    <source>
        <dbReference type="Google" id="ProtNLM"/>
    </source>
</evidence>
<reference evidence="4 5" key="1">
    <citation type="submission" date="2024-01" db="EMBL/GenBank/DDBJ databases">
        <title>A draft genome for a cacao thread blight-causing isolate of Paramarasmius palmivorus.</title>
        <authorList>
            <person name="Baruah I.K."/>
            <person name="Bukari Y."/>
            <person name="Amoako-Attah I."/>
            <person name="Meinhardt L.W."/>
            <person name="Bailey B.A."/>
            <person name="Cohen S.P."/>
        </authorList>
    </citation>
    <scope>NUCLEOTIDE SEQUENCE [LARGE SCALE GENOMIC DNA]</scope>
    <source>
        <strain evidence="4 5">GH-12</strain>
    </source>
</reference>
<protein>
    <recommendedName>
        <fullName evidence="6">MACPF domain-containing protein</fullName>
    </recommendedName>
</protein>
<accession>A0AAW0BTM5</accession>
<sequence length="508" mass="56315">MQQDLQSRRFEDSVSALVPAETPTPREQGETLIDVIRDPVKRAKLINDNNLLKGVIMTSDGPVASSRQLIEEPETLNATVNTVGTIDTTTVETEFSETLMQKNYNSVSVNISVPYVTATAEYSNSSSYKNTETEKSIFVSSRYLFRQGRIDFSPPGSGFDDEVKLTSGFLTVINNALAKETPTDKREALYKAFAEYGHVFRTRVQIGGVLSAHTMEVFKRSESETEVKQDIKVGLEGAVKDWGGGVGAGHGNTEGTIVTKEGRTLNVKYIVNGGDYTKIQEIAQWIASTDKPEWWRDIEVSAVVSVADMLPNDIKQTVKDLMRPLLGRWVDVERVPNTDQFPKAIYRPKDAIPSGWYWLGHTADPSRTLIVKPTLPLLAGRNPTTTNGHRGSGLTTQPFPNLPQYTFLSTYFEDFIYNLPPGSLLAALQPGLFAEGRWESHGESIATAIYITFLGLNVVQRPASHSEPGDEVFDLQPVIRVKLPGSDNPPKPRWLLKQNVVLFDSGEY</sequence>
<dbReference type="EMBL" id="JAYKXP010000081">
    <property type="protein sequence ID" value="KAK7029596.1"/>
    <property type="molecule type" value="Genomic_DNA"/>
</dbReference>
<dbReference type="Pfam" id="PF22693">
    <property type="entry name" value="MACPF_1"/>
    <property type="match status" value="1"/>
</dbReference>
<proteinExistence type="predicted"/>
<evidence type="ECO:0000259" key="2">
    <source>
        <dbReference type="Pfam" id="PF18684"/>
    </source>
</evidence>
<evidence type="ECO:0000313" key="5">
    <source>
        <dbReference type="Proteomes" id="UP001383192"/>
    </source>
</evidence>
<dbReference type="Pfam" id="PF18684">
    <property type="entry name" value="PlyB_C"/>
    <property type="match status" value="1"/>
</dbReference>